<evidence type="ECO:0000256" key="1">
    <source>
        <dbReference type="SAM" id="MobiDB-lite"/>
    </source>
</evidence>
<accession>A0A066YS61</accession>
<gene>
    <name evidence="2" type="ORF">KCH_72840</name>
</gene>
<evidence type="ECO:0000313" key="3">
    <source>
        <dbReference type="Proteomes" id="UP000027178"/>
    </source>
</evidence>
<dbReference type="eggNOG" id="ENOG502ZM1K">
    <property type="taxonomic scope" value="Bacteria"/>
</dbReference>
<comment type="caution">
    <text evidence="2">The sequence shown here is derived from an EMBL/GenBank/DDBJ whole genome shotgun (WGS) entry which is preliminary data.</text>
</comment>
<dbReference type="PATRIC" id="fig|1348663.4.peg.7042"/>
<feature type="region of interest" description="Disordered" evidence="1">
    <location>
        <begin position="115"/>
        <end position="152"/>
    </location>
</feature>
<protein>
    <submittedName>
        <fullName evidence="2">Uncharacterized protein</fullName>
    </submittedName>
</protein>
<feature type="compositionally biased region" description="Low complexity" evidence="1">
    <location>
        <begin position="120"/>
        <end position="131"/>
    </location>
</feature>
<proteinExistence type="predicted"/>
<evidence type="ECO:0000313" key="2">
    <source>
        <dbReference type="EMBL" id="KDN80931.1"/>
    </source>
</evidence>
<name>A0A066YS61_9ACTN</name>
<keyword evidence="3" id="KW-1185">Reference proteome</keyword>
<organism evidence="2 3">
    <name type="scientific">Kitasatospora cheerisanensis KCTC 2395</name>
    <dbReference type="NCBI Taxonomy" id="1348663"/>
    <lineage>
        <taxon>Bacteria</taxon>
        <taxon>Bacillati</taxon>
        <taxon>Actinomycetota</taxon>
        <taxon>Actinomycetes</taxon>
        <taxon>Kitasatosporales</taxon>
        <taxon>Streptomycetaceae</taxon>
        <taxon>Kitasatospora</taxon>
    </lineage>
</organism>
<sequence length="152" mass="16105">MRPDRHSSRTPGEAVDPEIIALAGTAATTLIGAFTTDLWERASDGIAALWRRCQPGRADAVVAEAEATREELANAAGDPDVAEELRAEWQGRIRRLLASDPAAADQVRALLAELTPDAPQPAGGVQQQATASGNARIYQAGSSLHVTERAER</sequence>
<dbReference type="Proteomes" id="UP000027178">
    <property type="component" value="Unassembled WGS sequence"/>
</dbReference>
<dbReference type="EMBL" id="JNBY01000158">
    <property type="protein sequence ID" value="KDN80931.1"/>
    <property type="molecule type" value="Genomic_DNA"/>
</dbReference>
<dbReference type="AlphaFoldDB" id="A0A066YS61"/>
<dbReference type="HOGENOM" id="CLU_116294_2_1_11"/>
<reference evidence="2 3" key="1">
    <citation type="submission" date="2014-05" db="EMBL/GenBank/DDBJ databases">
        <title>Draft Genome Sequence of Kitasatospora cheerisanensis KCTC 2395.</title>
        <authorList>
            <person name="Nam D.H."/>
        </authorList>
    </citation>
    <scope>NUCLEOTIDE SEQUENCE [LARGE SCALE GENOMIC DNA]</scope>
    <source>
        <strain evidence="2 3">KCTC 2395</strain>
    </source>
</reference>